<gene>
    <name evidence="1" type="ORF">QH73_0002560</name>
</gene>
<dbReference type="EMBL" id="JTJC03000001">
    <property type="protein sequence ID" value="NHC33553.1"/>
    <property type="molecule type" value="Genomic_DNA"/>
</dbReference>
<dbReference type="OrthoDB" id="9888530at2"/>
<protein>
    <submittedName>
        <fullName evidence="1">Uncharacterized protein</fullName>
    </submittedName>
</protein>
<organism evidence="1 2">
    <name type="scientific">Scytonema millei VB511283</name>
    <dbReference type="NCBI Taxonomy" id="1245923"/>
    <lineage>
        <taxon>Bacteria</taxon>
        <taxon>Bacillati</taxon>
        <taxon>Cyanobacteriota</taxon>
        <taxon>Cyanophyceae</taxon>
        <taxon>Nostocales</taxon>
        <taxon>Scytonemataceae</taxon>
        <taxon>Scytonema</taxon>
    </lineage>
</organism>
<dbReference type="Proteomes" id="UP000031532">
    <property type="component" value="Unassembled WGS sequence"/>
</dbReference>
<evidence type="ECO:0000313" key="1">
    <source>
        <dbReference type="EMBL" id="NHC33553.1"/>
    </source>
</evidence>
<dbReference type="AlphaFoldDB" id="A0A9X5I2F4"/>
<dbReference type="RefSeq" id="WP_039715105.1">
    <property type="nucleotide sequence ID" value="NZ_JTJC03000001.1"/>
</dbReference>
<name>A0A9X5I2F4_9CYAN</name>
<evidence type="ECO:0000313" key="2">
    <source>
        <dbReference type="Proteomes" id="UP000031532"/>
    </source>
</evidence>
<proteinExistence type="predicted"/>
<comment type="caution">
    <text evidence="1">The sequence shown here is derived from an EMBL/GenBank/DDBJ whole genome shotgun (WGS) entry which is preliminary data.</text>
</comment>
<reference evidence="1 2" key="1">
    <citation type="journal article" date="2015" name="Genome Announc.">
        <title>Draft Genome Sequence of the Terrestrial Cyanobacterium Scytonema millei VB511283, Isolated from Eastern India.</title>
        <authorList>
            <person name="Sen D."/>
            <person name="Chandrababunaidu M.M."/>
            <person name="Singh D."/>
            <person name="Sanghi N."/>
            <person name="Ghorai A."/>
            <person name="Mishra G.P."/>
            <person name="Madduluri M."/>
            <person name="Adhikary S.P."/>
            <person name="Tripathy S."/>
        </authorList>
    </citation>
    <scope>NUCLEOTIDE SEQUENCE [LARGE SCALE GENOMIC DNA]</scope>
    <source>
        <strain evidence="1 2">VB511283</strain>
    </source>
</reference>
<sequence length="69" mass="7620">MNLSEKNEFLNRLDKFDYLSELEETDLNAIVGGVGSATPELTYVSPAYADELTRLAAALDVDIKTLLLQ</sequence>
<keyword evidence="2" id="KW-1185">Reference proteome</keyword>
<accession>A0A9X5I2F4</accession>